<feature type="region of interest" description="Disordered" evidence="1">
    <location>
        <begin position="62"/>
        <end position="83"/>
    </location>
</feature>
<reference evidence="2" key="1">
    <citation type="submission" date="2025-02" db="EMBL/GenBank/DDBJ databases">
        <authorList>
            <consortium name="NCBI Genome Project"/>
        </authorList>
    </citation>
    <scope>NUCLEOTIDE SEQUENCE</scope>
</reference>
<reference evidence="2" key="2">
    <citation type="submission" date="2025-08" db="UniProtKB">
        <authorList>
            <consortium name="RefSeq"/>
        </authorList>
    </citation>
    <scope>IDENTIFICATION</scope>
</reference>
<name>A0AAJ8E119_ASPNG</name>
<sequence>MLDLLFPPSLLEGLPDGSRDDRPARPNFRNPSSGLGIKFKGHETASDRQVIFSRGTRGREDFFRGLGFSPQPQIGPHPGRRGHKRLFKKALISSTLSKREVSKNLHRSIIKCGEEKNNHDSRAALKIRTAGREKKKH</sequence>
<gene>
    <name evidence="2" type="ORF">An16g04800</name>
</gene>
<dbReference type="VEuPathDB" id="FungiDB:An16g04800"/>
<dbReference type="GeneID" id="84593405"/>
<accession>A0AAJ8E119</accession>
<organism evidence="2">
    <name type="scientific">Aspergillus niger</name>
    <dbReference type="NCBI Taxonomy" id="5061"/>
    <lineage>
        <taxon>Eukaryota</taxon>
        <taxon>Fungi</taxon>
        <taxon>Dikarya</taxon>
        <taxon>Ascomycota</taxon>
        <taxon>Pezizomycotina</taxon>
        <taxon>Eurotiomycetes</taxon>
        <taxon>Eurotiomycetidae</taxon>
        <taxon>Eurotiales</taxon>
        <taxon>Aspergillaceae</taxon>
        <taxon>Aspergillus</taxon>
        <taxon>Aspergillus subgen. Circumdati</taxon>
    </lineage>
</organism>
<evidence type="ECO:0000256" key="1">
    <source>
        <dbReference type="SAM" id="MobiDB-lite"/>
    </source>
</evidence>
<evidence type="ECO:0000313" key="2">
    <source>
        <dbReference type="RefSeq" id="XP_059602766.1"/>
    </source>
</evidence>
<feature type="region of interest" description="Disordered" evidence="1">
    <location>
        <begin position="1"/>
        <end position="40"/>
    </location>
</feature>
<protein>
    <submittedName>
        <fullName evidence="2">Uncharacterized protein</fullName>
    </submittedName>
</protein>
<dbReference type="AlphaFoldDB" id="A0AAJ8E119"/>
<dbReference type="RefSeq" id="XP_059602766.1">
    <property type="nucleotide sequence ID" value="XM_059745113.1"/>
</dbReference>
<proteinExistence type="predicted"/>
<dbReference type="KEGG" id="ang:An16g04800"/>